<evidence type="ECO:0000256" key="1">
    <source>
        <dbReference type="ARBA" id="ARBA00004141"/>
    </source>
</evidence>
<dbReference type="InterPro" id="IPR001902">
    <property type="entry name" value="SLC26A/SulP_fam"/>
</dbReference>
<feature type="transmembrane region" description="Helical" evidence="5">
    <location>
        <begin position="245"/>
        <end position="267"/>
    </location>
</feature>
<feature type="transmembrane region" description="Helical" evidence="5">
    <location>
        <begin position="171"/>
        <end position="198"/>
    </location>
</feature>
<dbReference type="GO" id="GO:0055085">
    <property type="term" value="P:transmembrane transport"/>
    <property type="evidence" value="ECO:0007669"/>
    <property type="project" value="InterPro"/>
</dbReference>
<evidence type="ECO:0000256" key="2">
    <source>
        <dbReference type="ARBA" id="ARBA00022692"/>
    </source>
</evidence>
<organism evidence="7">
    <name type="scientific">Caulobacter sp. (strain K31)</name>
    <dbReference type="NCBI Taxonomy" id="366602"/>
    <lineage>
        <taxon>Bacteria</taxon>
        <taxon>Pseudomonadati</taxon>
        <taxon>Pseudomonadota</taxon>
        <taxon>Alphaproteobacteria</taxon>
        <taxon>Caulobacterales</taxon>
        <taxon>Caulobacteraceae</taxon>
        <taxon>Caulobacter</taxon>
    </lineage>
</organism>
<dbReference type="Pfam" id="PF00916">
    <property type="entry name" value="Sulfate_transp"/>
    <property type="match status" value="1"/>
</dbReference>
<sequence>MPDGSATAHLYRPKLITVLSEGYSLDALRRDGLAALTVAIVALPLSMAIAVASGVSPDRGLFTAVVGGFLVSALGGSRFQIGGPAGAFIVLVAATVARFGVEGLLLTVLVSGLMLTLLGVLRLGSLIRHIPHAVTVGFTCAIAVTILASQLKDLGGLGLTAVEPGPLFPKLVVLTQALPSLNPAALGVGAGSAALIFGLKRWRPVWPGMLIAVAASAIATVLLHLPVETIGGRFGGVPHGLPAPHLPPITGSLLLQILPAALSFTLLGGVESLLSAKVADGMTGRKHRSNMELVAQGVANVASALFGGLPVTGTIARTATNVRAGARSPISGMFVRLLRAWRPAAVLLATFGLTLVKDLTFGIVAGCVLAAVFAAFRRGVPEEGD</sequence>
<protein>
    <submittedName>
        <fullName evidence="7">Sulphate transporter</fullName>
    </submittedName>
</protein>
<keyword evidence="2 5" id="KW-0812">Transmembrane</keyword>
<dbReference type="eggNOG" id="COG0659">
    <property type="taxonomic scope" value="Bacteria"/>
</dbReference>
<reference evidence="7" key="1">
    <citation type="submission" date="2008-01" db="EMBL/GenBank/DDBJ databases">
        <title>Complete sequence of chromosome of Caulobacter sp. K31.</title>
        <authorList>
            <consortium name="US DOE Joint Genome Institute"/>
            <person name="Copeland A."/>
            <person name="Lucas S."/>
            <person name="Lapidus A."/>
            <person name="Barry K."/>
            <person name="Glavina del Rio T."/>
            <person name="Dalin E."/>
            <person name="Tice H."/>
            <person name="Pitluck S."/>
            <person name="Bruce D."/>
            <person name="Goodwin L."/>
            <person name="Thompson L.S."/>
            <person name="Brettin T."/>
            <person name="Detter J.C."/>
            <person name="Han C."/>
            <person name="Schmutz J."/>
            <person name="Larimer F."/>
            <person name="Land M."/>
            <person name="Hauser L."/>
            <person name="Kyrpides N."/>
            <person name="Kim E."/>
            <person name="Stephens C."/>
            <person name="Richardson P."/>
        </authorList>
    </citation>
    <scope>NUCLEOTIDE SEQUENCE [LARGE SCALE GENOMIC DNA]</scope>
    <source>
        <strain evidence="7">K31</strain>
    </source>
</reference>
<evidence type="ECO:0000256" key="3">
    <source>
        <dbReference type="ARBA" id="ARBA00022989"/>
    </source>
</evidence>
<feature type="domain" description="SLC26A/SulP transporter" evidence="6">
    <location>
        <begin position="28"/>
        <end position="337"/>
    </location>
</feature>
<dbReference type="InterPro" id="IPR011547">
    <property type="entry name" value="SLC26A/SulP_dom"/>
</dbReference>
<dbReference type="HOGENOM" id="CLU_003182_13_1_5"/>
<keyword evidence="3 5" id="KW-1133">Transmembrane helix</keyword>
<name>B0SXG9_CAUSK</name>
<dbReference type="EMBL" id="CP000927">
    <property type="protein sequence ID" value="ABZ71754.1"/>
    <property type="molecule type" value="Genomic_DNA"/>
</dbReference>
<feature type="transmembrane region" description="Helical" evidence="5">
    <location>
        <begin position="33"/>
        <end position="53"/>
    </location>
</feature>
<comment type="subcellular location">
    <subcellularLocation>
        <location evidence="1">Membrane</location>
        <topology evidence="1">Multi-pass membrane protein</topology>
    </subcellularLocation>
</comment>
<evidence type="ECO:0000256" key="4">
    <source>
        <dbReference type="ARBA" id="ARBA00023136"/>
    </source>
</evidence>
<accession>B0SXG9</accession>
<dbReference type="GO" id="GO:0016020">
    <property type="term" value="C:membrane"/>
    <property type="evidence" value="ECO:0007669"/>
    <property type="project" value="UniProtKB-SubCell"/>
</dbReference>
<dbReference type="OrthoDB" id="9769739at2"/>
<evidence type="ECO:0000313" key="7">
    <source>
        <dbReference type="EMBL" id="ABZ71754.1"/>
    </source>
</evidence>
<feature type="transmembrane region" description="Helical" evidence="5">
    <location>
        <begin position="359"/>
        <end position="376"/>
    </location>
</feature>
<dbReference type="KEGG" id="cak:Caul_2627"/>
<dbReference type="PANTHER" id="PTHR11814">
    <property type="entry name" value="SULFATE TRANSPORTER"/>
    <property type="match status" value="1"/>
</dbReference>
<dbReference type="STRING" id="366602.Caul_2627"/>
<feature type="transmembrane region" description="Helical" evidence="5">
    <location>
        <begin position="85"/>
        <end position="118"/>
    </location>
</feature>
<feature type="transmembrane region" description="Helical" evidence="5">
    <location>
        <begin position="205"/>
        <end position="225"/>
    </location>
</feature>
<feature type="transmembrane region" description="Helical" evidence="5">
    <location>
        <begin position="130"/>
        <end position="151"/>
    </location>
</feature>
<keyword evidence="4 5" id="KW-0472">Membrane</keyword>
<dbReference type="AlphaFoldDB" id="B0SXG9"/>
<feature type="transmembrane region" description="Helical" evidence="5">
    <location>
        <begin position="60"/>
        <end position="79"/>
    </location>
</feature>
<proteinExistence type="predicted"/>
<gene>
    <name evidence="7" type="ordered locus">Caul_2627</name>
</gene>
<evidence type="ECO:0000259" key="6">
    <source>
        <dbReference type="Pfam" id="PF00916"/>
    </source>
</evidence>
<evidence type="ECO:0000256" key="5">
    <source>
        <dbReference type="SAM" id="Phobius"/>
    </source>
</evidence>